<organism evidence="2 3">
    <name type="scientific">Anaerocolumna aminovalerica</name>
    <dbReference type="NCBI Taxonomy" id="1527"/>
    <lineage>
        <taxon>Bacteria</taxon>
        <taxon>Bacillati</taxon>
        <taxon>Bacillota</taxon>
        <taxon>Clostridia</taxon>
        <taxon>Lachnospirales</taxon>
        <taxon>Lachnospiraceae</taxon>
        <taxon>Anaerocolumna</taxon>
    </lineage>
</organism>
<dbReference type="InterPro" id="IPR036779">
    <property type="entry name" value="LysM_dom_sf"/>
</dbReference>
<dbReference type="SMART" id="SM00257">
    <property type="entry name" value="LysM"/>
    <property type="match status" value="1"/>
</dbReference>
<dbReference type="AlphaFoldDB" id="A0A1I5JAS0"/>
<dbReference type="InterPro" id="IPR011094">
    <property type="entry name" value="Uncharacterised_LppY/LpqO"/>
</dbReference>
<dbReference type="RefSeq" id="WP_091689428.1">
    <property type="nucleotide sequence ID" value="NZ_BAABFM010000034.1"/>
</dbReference>
<feature type="domain" description="LysM" evidence="1">
    <location>
        <begin position="3"/>
        <end position="47"/>
    </location>
</feature>
<proteinExistence type="predicted"/>
<dbReference type="EMBL" id="FOWD01000075">
    <property type="protein sequence ID" value="SFO69730.1"/>
    <property type="molecule type" value="Genomic_DNA"/>
</dbReference>
<dbReference type="SUPFAM" id="SSF54106">
    <property type="entry name" value="LysM domain"/>
    <property type="match status" value="1"/>
</dbReference>
<name>A0A1I5JAS0_9FIRM</name>
<evidence type="ECO:0000259" key="1">
    <source>
        <dbReference type="PROSITE" id="PS51782"/>
    </source>
</evidence>
<dbReference type="InterPro" id="IPR018392">
    <property type="entry name" value="LysM"/>
</dbReference>
<keyword evidence="3" id="KW-1185">Reference proteome</keyword>
<sequence length="350" mass="38520">MSIFYTVQFGDTLSNIALRFGTTLPGLAQINNIFYPYPIYAGQRLIIPVEKELQQISGVATHYPSAGTNYTPAIGYAGQVPIVVDQEAIENIIGKKGTMQDDVLKFTFPRYDLKVNIGPVSIEPELALTSWMAFHQIGNHSRVMGDLVLLESEIDPVISQLIANGLEITALHNHLLYELPRIMYLHISGIGDAIKLAQSIKNVFSVTQTPLTGHPAGQTLPQEYWNTVEGIMGKKGTRIGRVIQFSFPRADNIKEFGLVIPPSMGISQAINFQVEGQKAAATGDFVLTANEVNPVVQTLKQYGITVTAIHNHMLYESPRLFFLHFGAVDNPEILAYGLKQALEQTNTIIG</sequence>
<dbReference type="OrthoDB" id="9783374at2"/>
<accession>A0A1I5JAS0</accession>
<reference evidence="2 3" key="1">
    <citation type="submission" date="2016-10" db="EMBL/GenBank/DDBJ databases">
        <authorList>
            <person name="de Groot N.N."/>
        </authorList>
    </citation>
    <scope>NUCLEOTIDE SEQUENCE [LARGE SCALE GENOMIC DNA]</scope>
    <source>
        <strain evidence="2 3">DSM 1283</strain>
    </source>
</reference>
<evidence type="ECO:0000313" key="2">
    <source>
        <dbReference type="EMBL" id="SFO69730.1"/>
    </source>
</evidence>
<dbReference type="STRING" id="1527.SAMN04489757_1754"/>
<dbReference type="Pfam" id="PF07485">
    <property type="entry name" value="DUF1529"/>
    <property type="match status" value="2"/>
</dbReference>
<dbReference type="PROSITE" id="PS51782">
    <property type="entry name" value="LYSM"/>
    <property type="match status" value="1"/>
</dbReference>
<protein>
    <submittedName>
        <fullName evidence="2">LysM domain-containing protein</fullName>
    </submittedName>
</protein>
<dbReference type="CDD" id="cd00118">
    <property type="entry name" value="LysM"/>
    <property type="match status" value="1"/>
</dbReference>
<gene>
    <name evidence="2" type="ORF">SAMN04489757_1754</name>
</gene>
<dbReference type="Gene3D" id="3.10.350.10">
    <property type="entry name" value="LysM domain"/>
    <property type="match status" value="1"/>
</dbReference>
<dbReference type="Pfam" id="PF01476">
    <property type="entry name" value="LysM"/>
    <property type="match status" value="1"/>
</dbReference>
<evidence type="ECO:0000313" key="3">
    <source>
        <dbReference type="Proteomes" id="UP000198806"/>
    </source>
</evidence>
<dbReference type="Proteomes" id="UP000198806">
    <property type="component" value="Unassembled WGS sequence"/>
</dbReference>